<dbReference type="InterPro" id="IPR046987">
    <property type="entry name" value="Myo9"/>
</dbReference>
<dbReference type="Proteomes" id="UP001479436">
    <property type="component" value="Unassembled WGS sequence"/>
</dbReference>
<evidence type="ECO:0000313" key="6">
    <source>
        <dbReference type="Proteomes" id="UP001479436"/>
    </source>
</evidence>
<gene>
    <name evidence="5" type="primary">MYO2_8</name>
    <name evidence="5" type="ORF">K7432_018201</name>
</gene>
<evidence type="ECO:0000256" key="1">
    <source>
        <dbReference type="ARBA" id="ARBA00004496"/>
    </source>
</evidence>
<feature type="region of interest" description="Disordered" evidence="4">
    <location>
        <begin position="240"/>
        <end position="305"/>
    </location>
</feature>
<keyword evidence="6" id="KW-1185">Reference proteome</keyword>
<feature type="coiled-coil region" evidence="3">
    <location>
        <begin position="141"/>
        <end position="175"/>
    </location>
</feature>
<comment type="caution">
    <text evidence="5">The sequence shown here is derived from an EMBL/GenBank/DDBJ whole genome shotgun (WGS) entry which is preliminary data.</text>
</comment>
<organism evidence="5 6">
    <name type="scientific">Basidiobolus ranarum</name>
    <dbReference type="NCBI Taxonomy" id="34480"/>
    <lineage>
        <taxon>Eukaryota</taxon>
        <taxon>Fungi</taxon>
        <taxon>Fungi incertae sedis</taxon>
        <taxon>Zoopagomycota</taxon>
        <taxon>Entomophthoromycotina</taxon>
        <taxon>Basidiobolomycetes</taxon>
        <taxon>Basidiobolales</taxon>
        <taxon>Basidiobolaceae</taxon>
        <taxon>Basidiobolus</taxon>
    </lineage>
</organism>
<dbReference type="InterPro" id="IPR027417">
    <property type="entry name" value="P-loop_NTPase"/>
</dbReference>
<dbReference type="InterPro" id="IPR000048">
    <property type="entry name" value="IQ_motif_EF-hand-BS"/>
</dbReference>
<evidence type="ECO:0000256" key="2">
    <source>
        <dbReference type="ARBA" id="ARBA00022490"/>
    </source>
</evidence>
<dbReference type="Gene3D" id="1.20.5.190">
    <property type="match status" value="2"/>
</dbReference>
<feature type="compositionally biased region" description="Polar residues" evidence="4">
    <location>
        <begin position="266"/>
        <end position="284"/>
    </location>
</feature>
<comment type="subcellular location">
    <subcellularLocation>
        <location evidence="1">Cytoplasm</location>
    </subcellularLocation>
</comment>
<dbReference type="SMART" id="SM00015">
    <property type="entry name" value="IQ"/>
    <property type="match status" value="4"/>
</dbReference>
<evidence type="ECO:0000313" key="5">
    <source>
        <dbReference type="EMBL" id="KAK9661228.1"/>
    </source>
</evidence>
<dbReference type="Pfam" id="PF00612">
    <property type="entry name" value="IQ"/>
    <property type="match status" value="2"/>
</dbReference>
<reference evidence="5 6" key="1">
    <citation type="submission" date="2023-04" db="EMBL/GenBank/DDBJ databases">
        <title>Genome of Basidiobolus ranarum AG-B5.</title>
        <authorList>
            <person name="Stajich J.E."/>
            <person name="Carter-House D."/>
            <person name="Gryganskyi A."/>
        </authorList>
    </citation>
    <scope>NUCLEOTIDE SEQUENCE [LARGE SCALE GENOMIC DNA]</scope>
    <source>
        <strain evidence="5 6">AG-B5</strain>
    </source>
</reference>
<dbReference type="PANTHER" id="PTHR46184">
    <property type="entry name" value="UNCONVENTIONAL MYOSIN-IXB-LIKE PROTEIN"/>
    <property type="match status" value="1"/>
</dbReference>
<evidence type="ECO:0000256" key="4">
    <source>
        <dbReference type="SAM" id="MobiDB-lite"/>
    </source>
</evidence>
<sequence length="421" mass="48836">MFAMKMLRGLREKRAAIIIQQYWRMHFHRKRFTNLIKSTIQIQSLARRKLAMMEARSLREVKAAIVIQTHYRKWLARREYLRAVHSIIYLQACVRRSQAKAELRQLQIEARSVTHFKEQSFKLENTVISMTQQLSLKTDQIKAMNEEISKSRDQIEFWKEKYQISEQKNSELAQQVLTLTEDLQKENSVLKGENDLLTSKYSLLSDDLAIKENELYAIRADYASAKKELLKFKRISRTTGDSSYESLNGSASYDDQTSGEQERSTHTSWDSLSPKSSRSYSNGIDHSEPENHRASLTSNPDDYLNMRNNRKRIQSHVPNPVLSGLLDEESDAFRRQTFGPTRYSRSQARSSLSWRSSNMDGQDTRTILESEGLVHEIETLLRDSEVAIQNGPRPALTRGEILFPGHLISLCVDQFWRLSKP</sequence>
<keyword evidence="2" id="KW-0963">Cytoplasm</keyword>
<dbReference type="PANTHER" id="PTHR46184:SF5">
    <property type="entry name" value="UNCONVENTIONAL MYOSIN-IXA-LIKE"/>
    <property type="match status" value="1"/>
</dbReference>
<dbReference type="EMBL" id="JASJQH010012179">
    <property type="protein sequence ID" value="KAK9661228.1"/>
    <property type="molecule type" value="Genomic_DNA"/>
</dbReference>
<proteinExistence type="predicted"/>
<keyword evidence="3" id="KW-0175">Coiled coil</keyword>
<accession>A0ABR2VJA1</accession>
<name>A0ABR2VJA1_9FUNG</name>
<evidence type="ECO:0000256" key="3">
    <source>
        <dbReference type="SAM" id="Coils"/>
    </source>
</evidence>
<protein>
    <submittedName>
        <fullName evidence="5">Myosin type-2 heavy chain 1</fullName>
    </submittedName>
</protein>
<dbReference type="PROSITE" id="PS50096">
    <property type="entry name" value="IQ"/>
    <property type="match status" value="2"/>
</dbReference>
<feature type="compositionally biased region" description="Polar residues" evidence="4">
    <location>
        <begin position="240"/>
        <end position="259"/>
    </location>
</feature>
<dbReference type="SUPFAM" id="SSF52540">
    <property type="entry name" value="P-loop containing nucleoside triphosphate hydrolases"/>
    <property type="match status" value="1"/>
</dbReference>